<dbReference type="Pfam" id="PF02771">
    <property type="entry name" value="Acyl-CoA_dh_N"/>
    <property type="match status" value="1"/>
</dbReference>
<dbReference type="PANTHER" id="PTHR43884:SF20">
    <property type="entry name" value="ACYL-COA DEHYDROGENASE FADE28"/>
    <property type="match status" value="1"/>
</dbReference>
<evidence type="ECO:0000256" key="1">
    <source>
        <dbReference type="ARBA" id="ARBA00001974"/>
    </source>
</evidence>
<protein>
    <submittedName>
        <fullName evidence="8">Unannotated protein</fullName>
    </submittedName>
</protein>
<evidence type="ECO:0000313" key="8">
    <source>
        <dbReference type="EMBL" id="CAB4834285.1"/>
    </source>
</evidence>
<name>A0A6J7AN61_9ZZZZ</name>
<keyword evidence="4" id="KW-0274">FAD</keyword>
<evidence type="ECO:0000259" key="6">
    <source>
        <dbReference type="Pfam" id="PF00441"/>
    </source>
</evidence>
<comment type="cofactor">
    <cofactor evidence="1">
        <name>FAD</name>
        <dbReference type="ChEBI" id="CHEBI:57692"/>
    </cofactor>
</comment>
<comment type="similarity">
    <text evidence="2">Belongs to the acyl-CoA dehydrogenase family.</text>
</comment>
<gene>
    <name evidence="8" type="ORF">UFOPK3099_02517</name>
</gene>
<evidence type="ECO:0000256" key="5">
    <source>
        <dbReference type="ARBA" id="ARBA00023002"/>
    </source>
</evidence>
<dbReference type="InterPro" id="IPR036250">
    <property type="entry name" value="AcylCo_DH-like_C"/>
</dbReference>
<reference evidence="8" key="1">
    <citation type="submission" date="2020-05" db="EMBL/GenBank/DDBJ databases">
        <authorList>
            <person name="Chiriac C."/>
            <person name="Salcher M."/>
            <person name="Ghai R."/>
            <person name="Kavagutti S V."/>
        </authorList>
    </citation>
    <scope>NUCLEOTIDE SEQUENCE</scope>
</reference>
<dbReference type="InterPro" id="IPR013786">
    <property type="entry name" value="AcylCoA_DH/ox_N"/>
</dbReference>
<sequence length="345" mass="35820">MTAFAADDLVADTVDRLLLDQCSPDVVEHAEADGWAPELWNAFSESGFPWVSVPDTAGGSGGTLGDAAAILHGIGRYAAPVPVAETGMLAGWLLAGSGLEIPGGVATVATGLSLQGGHLVGDATVAWGARSERIVALVQDGAAWKVASVPTSALAIERGANLAGEPSDLVHFDVTSGGFDLAAAAEGVDADALLQRGALSRVILSAGAFRALTQITIDYTNERKQFGKTIAGFQAVQQFLVNTAQCSVRVNMAAERAVRALAAGEPGIAIAAAKVLTDAAVAEGTRAAHQAHGAMGVTREYPLHQLTRRLWAWRHEYGTASMWRRRLGTAAHQAGADHVFELITD</sequence>
<dbReference type="GO" id="GO:0003995">
    <property type="term" value="F:acyl-CoA dehydrogenase activity"/>
    <property type="evidence" value="ECO:0007669"/>
    <property type="project" value="TreeGrafter"/>
</dbReference>
<dbReference type="EMBL" id="CAFAAV010000256">
    <property type="protein sequence ID" value="CAB4834285.1"/>
    <property type="molecule type" value="Genomic_DNA"/>
</dbReference>
<feature type="domain" description="Acyl-CoA dehydrogenase/oxidase N-terminal" evidence="7">
    <location>
        <begin position="9"/>
        <end position="94"/>
    </location>
</feature>
<organism evidence="8">
    <name type="scientific">freshwater metagenome</name>
    <dbReference type="NCBI Taxonomy" id="449393"/>
    <lineage>
        <taxon>unclassified sequences</taxon>
        <taxon>metagenomes</taxon>
        <taxon>ecological metagenomes</taxon>
    </lineage>
</organism>
<dbReference type="InterPro" id="IPR037069">
    <property type="entry name" value="AcylCoA_DH/ox_N_sf"/>
</dbReference>
<dbReference type="SUPFAM" id="SSF56645">
    <property type="entry name" value="Acyl-CoA dehydrogenase NM domain-like"/>
    <property type="match status" value="1"/>
</dbReference>
<evidence type="ECO:0000256" key="3">
    <source>
        <dbReference type="ARBA" id="ARBA00022630"/>
    </source>
</evidence>
<proteinExistence type="inferred from homology"/>
<dbReference type="AlphaFoldDB" id="A0A6J7AN61"/>
<keyword evidence="5" id="KW-0560">Oxidoreductase</keyword>
<dbReference type="GO" id="GO:0050660">
    <property type="term" value="F:flavin adenine dinucleotide binding"/>
    <property type="evidence" value="ECO:0007669"/>
    <property type="project" value="InterPro"/>
</dbReference>
<evidence type="ECO:0000259" key="7">
    <source>
        <dbReference type="Pfam" id="PF02771"/>
    </source>
</evidence>
<dbReference type="Gene3D" id="1.20.140.10">
    <property type="entry name" value="Butyryl-CoA Dehydrogenase, subunit A, domain 3"/>
    <property type="match status" value="1"/>
</dbReference>
<evidence type="ECO:0000256" key="4">
    <source>
        <dbReference type="ARBA" id="ARBA00022827"/>
    </source>
</evidence>
<accession>A0A6J7AN61</accession>
<dbReference type="Pfam" id="PF00441">
    <property type="entry name" value="Acyl-CoA_dh_1"/>
    <property type="match status" value="1"/>
</dbReference>
<dbReference type="PANTHER" id="PTHR43884">
    <property type="entry name" value="ACYL-COA DEHYDROGENASE"/>
    <property type="match status" value="1"/>
</dbReference>
<dbReference type="Gene3D" id="1.10.540.10">
    <property type="entry name" value="Acyl-CoA dehydrogenase/oxidase, N-terminal domain"/>
    <property type="match status" value="1"/>
</dbReference>
<evidence type="ECO:0000256" key="2">
    <source>
        <dbReference type="ARBA" id="ARBA00009347"/>
    </source>
</evidence>
<dbReference type="InterPro" id="IPR009100">
    <property type="entry name" value="AcylCoA_DH/oxidase_NM_dom_sf"/>
</dbReference>
<dbReference type="SUPFAM" id="SSF47203">
    <property type="entry name" value="Acyl-CoA dehydrogenase C-terminal domain-like"/>
    <property type="match status" value="1"/>
</dbReference>
<keyword evidence="3" id="KW-0285">Flavoprotein</keyword>
<feature type="domain" description="Acyl-CoA dehydrogenase/oxidase C-terminal" evidence="6">
    <location>
        <begin position="194"/>
        <end position="327"/>
    </location>
</feature>
<dbReference type="InterPro" id="IPR009075">
    <property type="entry name" value="AcylCo_DH/oxidase_C"/>
</dbReference>